<feature type="transmembrane region" description="Helical" evidence="8">
    <location>
        <begin position="159"/>
        <end position="178"/>
    </location>
</feature>
<keyword evidence="4 8" id="KW-0812">Transmembrane</keyword>
<dbReference type="EMBL" id="QPJJ01000008">
    <property type="protein sequence ID" value="RCW67019.1"/>
    <property type="molecule type" value="Genomic_DNA"/>
</dbReference>
<feature type="transmembrane region" description="Helical" evidence="8">
    <location>
        <begin position="94"/>
        <end position="116"/>
    </location>
</feature>
<feature type="transmembrane region" description="Helical" evidence="8">
    <location>
        <begin position="292"/>
        <end position="312"/>
    </location>
</feature>
<evidence type="ECO:0000259" key="10">
    <source>
        <dbReference type="PROSITE" id="PS50113"/>
    </source>
</evidence>
<dbReference type="GO" id="GO:0015112">
    <property type="term" value="F:nitrate transmembrane transporter activity"/>
    <property type="evidence" value="ECO:0007669"/>
    <property type="project" value="InterPro"/>
</dbReference>
<evidence type="ECO:0000259" key="11">
    <source>
        <dbReference type="PROSITE" id="PS50850"/>
    </source>
</evidence>
<dbReference type="Proteomes" id="UP000252585">
    <property type="component" value="Unassembled WGS sequence"/>
</dbReference>
<dbReference type="Pfam" id="PF07690">
    <property type="entry name" value="MFS_1"/>
    <property type="match status" value="1"/>
</dbReference>
<accession>A0A368XHE1</accession>
<organism evidence="12 13">
    <name type="scientific">Saliterribacillus persicus</name>
    <dbReference type="NCBI Taxonomy" id="930114"/>
    <lineage>
        <taxon>Bacteria</taxon>
        <taxon>Bacillati</taxon>
        <taxon>Bacillota</taxon>
        <taxon>Bacilli</taxon>
        <taxon>Bacillales</taxon>
        <taxon>Bacillaceae</taxon>
        <taxon>Saliterribacillus</taxon>
    </lineage>
</organism>
<feature type="transmembrane region" description="Helical" evidence="8">
    <location>
        <begin position="239"/>
        <end position="257"/>
    </location>
</feature>
<evidence type="ECO:0000256" key="4">
    <source>
        <dbReference type="ARBA" id="ARBA00022692"/>
    </source>
</evidence>
<reference evidence="12 13" key="1">
    <citation type="submission" date="2018-07" db="EMBL/GenBank/DDBJ databases">
        <title>Genomic Encyclopedia of Type Strains, Phase IV (KMG-IV): sequencing the most valuable type-strain genomes for metagenomic binning, comparative biology and taxonomic classification.</title>
        <authorList>
            <person name="Goeker M."/>
        </authorList>
    </citation>
    <scope>NUCLEOTIDE SEQUENCE [LARGE SCALE GENOMIC DNA]</scope>
    <source>
        <strain evidence="12 13">DSM 27696</strain>
    </source>
</reference>
<feature type="transmembrane region" description="Helical" evidence="8">
    <location>
        <begin position="68"/>
        <end position="88"/>
    </location>
</feature>
<dbReference type="InterPro" id="IPR011701">
    <property type="entry name" value="MFS"/>
</dbReference>
<feature type="transmembrane region" description="Helical" evidence="8">
    <location>
        <begin position="203"/>
        <end position="224"/>
    </location>
</feature>
<feature type="transmembrane region" description="Helical" evidence="8">
    <location>
        <begin position="12"/>
        <end position="32"/>
    </location>
</feature>
<dbReference type="SMART" id="SM00086">
    <property type="entry name" value="PAC"/>
    <property type="match status" value="1"/>
</dbReference>
<comment type="similarity">
    <text evidence="2">Belongs to the major facilitator superfamily. Nitrate/nitrite porter (TC 2.A.1.8) family.</text>
</comment>
<feature type="transmembrane region" description="Helical" evidence="8">
    <location>
        <begin position="269"/>
        <end position="286"/>
    </location>
</feature>
<dbReference type="AlphaFoldDB" id="A0A368XHE1"/>
<evidence type="ECO:0000256" key="5">
    <source>
        <dbReference type="ARBA" id="ARBA00022989"/>
    </source>
</evidence>
<evidence type="ECO:0000256" key="3">
    <source>
        <dbReference type="ARBA" id="ARBA00022448"/>
    </source>
</evidence>
<feature type="domain" description="PAS" evidence="9">
    <location>
        <begin position="381"/>
        <end position="425"/>
    </location>
</feature>
<keyword evidence="13" id="KW-1185">Reference proteome</keyword>
<dbReference type="SUPFAM" id="SSF55785">
    <property type="entry name" value="PYP-like sensor domain (PAS domain)"/>
    <property type="match status" value="1"/>
</dbReference>
<evidence type="ECO:0000259" key="9">
    <source>
        <dbReference type="PROSITE" id="PS50112"/>
    </source>
</evidence>
<dbReference type="SMART" id="SM00091">
    <property type="entry name" value="PAS"/>
    <property type="match status" value="1"/>
</dbReference>
<dbReference type="GO" id="GO:0042128">
    <property type="term" value="P:nitrate assimilation"/>
    <property type="evidence" value="ECO:0007669"/>
    <property type="project" value="UniProtKB-KW"/>
</dbReference>
<dbReference type="InterPro" id="IPR036259">
    <property type="entry name" value="MFS_trans_sf"/>
</dbReference>
<dbReference type="RefSeq" id="WP_114353165.1">
    <property type="nucleotide sequence ID" value="NZ_QPJJ01000008.1"/>
</dbReference>
<dbReference type="Gene3D" id="3.30.450.20">
    <property type="entry name" value="PAS domain"/>
    <property type="match status" value="1"/>
</dbReference>
<feature type="transmembrane region" description="Helical" evidence="8">
    <location>
        <begin position="324"/>
        <end position="349"/>
    </location>
</feature>
<comment type="subcellular location">
    <subcellularLocation>
        <location evidence="1">Cell membrane</location>
        <topology evidence="1">Multi-pass membrane protein</topology>
    </subcellularLocation>
</comment>
<dbReference type="PROSITE" id="PS50850">
    <property type="entry name" value="MFS"/>
    <property type="match status" value="1"/>
</dbReference>
<evidence type="ECO:0000256" key="8">
    <source>
        <dbReference type="SAM" id="Phobius"/>
    </source>
</evidence>
<comment type="caution">
    <text evidence="12">The sequence shown here is derived from an EMBL/GenBank/DDBJ whole genome shotgun (WGS) entry which is preliminary data.</text>
</comment>
<evidence type="ECO:0000313" key="12">
    <source>
        <dbReference type="EMBL" id="RCW67019.1"/>
    </source>
</evidence>
<feature type="transmembrane region" description="Helical" evidence="8">
    <location>
        <begin position="38"/>
        <end position="56"/>
    </location>
</feature>
<dbReference type="OrthoDB" id="9773404at2"/>
<evidence type="ECO:0000256" key="7">
    <source>
        <dbReference type="ARBA" id="ARBA00023136"/>
    </source>
</evidence>
<proteinExistence type="inferred from homology"/>
<dbReference type="CDD" id="cd00130">
    <property type="entry name" value="PAS"/>
    <property type="match status" value="1"/>
</dbReference>
<evidence type="ECO:0000256" key="2">
    <source>
        <dbReference type="ARBA" id="ARBA00008432"/>
    </source>
</evidence>
<name>A0A368XHE1_9BACI</name>
<feature type="domain" description="PAC" evidence="10">
    <location>
        <begin position="454"/>
        <end position="499"/>
    </location>
</feature>
<dbReference type="PROSITE" id="PS50113">
    <property type="entry name" value="PAC"/>
    <property type="match status" value="1"/>
</dbReference>
<evidence type="ECO:0000256" key="1">
    <source>
        <dbReference type="ARBA" id="ARBA00004651"/>
    </source>
</evidence>
<dbReference type="InterPro" id="IPR000700">
    <property type="entry name" value="PAS-assoc_C"/>
</dbReference>
<keyword evidence="5 8" id="KW-1133">Transmembrane helix</keyword>
<dbReference type="PANTHER" id="PTHR23515">
    <property type="entry name" value="HIGH-AFFINITY NITRATE TRANSPORTER 2.3"/>
    <property type="match status" value="1"/>
</dbReference>
<evidence type="ECO:0000256" key="6">
    <source>
        <dbReference type="ARBA" id="ARBA00023063"/>
    </source>
</evidence>
<dbReference type="SUPFAM" id="SSF103473">
    <property type="entry name" value="MFS general substrate transporter"/>
    <property type="match status" value="1"/>
</dbReference>
<dbReference type="InterPro" id="IPR000014">
    <property type="entry name" value="PAS"/>
</dbReference>
<dbReference type="InterPro" id="IPR044772">
    <property type="entry name" value="NO3_transporter"/>
</dbReference>
<dbReference type="CDD" id="cd17341">
    <property type="entry name" value="MFS_NRT2_like"/>
    <property type="match status" value="1"/>
</dbReference>
<feature type="transmembrane region" description="Helical" evidence="8">
    <location>
        <begin position="355"/>
        <end position="378"/>
    </location>
</feature>
<keyword evidence="6" id="KW-0534">Nitrate assimilation</keyword>
<dbReference type="InterPro" id="IPR020846">
    <property type="entry name" value="MFS_dom"/>
</dbReference>
<dbReference type="NCBIfam" id="TIGR00229">
    <property type="entry name" value="sensory_box"/>
    <property type="match status" value="1"/>
</dbReference>
<dbReference type="InterPro" id="IPR001610">
    <property type="entry name" value="PAC"/>
</dbReference>
<protein>
    <submittedName>
        <fullName evidence="12">NNP family nitrate/nitrite transporter-like MFS transporter</fullName>
    </submittedName>
</protein>
<keyword evidence="7 8" id="KW-0472">Membrane</keyword>
<dbReference type="PROSITE" id="PS50112">
    <property type="entry name" value="PAS"/>
    <property type="match status" value="1"/>
</dbReference>
<dbReference type="Gene3D" id="1.20.1250.20">
    <property type="entry name" value="MFS general substrate transporter like domains"/>
    <property type="match status" value="2"/>
</dbReference>
<dbReference type="InterPro" id="IPR035965">
    <property type="entry name" value="PAS-like_dom_sf"/>
</dbReference>
<keyword evidence="3" id="KW-0813">Transport</keyword>
<gene>
    <name evidence="12" type="ORF">DFR57_108115</name>
</gene>
<evidence type="ECO:0000313" key="13">
    <source>
        <dbReference type="Proteomes" id="UP000252585"/>
    </source>
</evidence>
<dbReference type="GO" id="GO:0005886">
    <property type="term" value="C:plasma membrane"/>
    <property type="evidence" value="ECO:0007669"/>
    <property type="project" value="UniProtKB-SubCell"/>
</dbReference>
<feature type="transmembrane region" description="Helical" evidence="8">
    <location>
        <begin position="128"/>
        <end position="153"/>
    </location>
</feature>
<sequence>MNKNKLQLPLQTSSLIVGFMVWVIISSLMPYIKEDIPLSSVQLSWVTAVPVILGSIMRIPIGYWTNRFGARWIFLLSLLFLILPVYYLSLANSFFDLIISGLLIGVGGAIFSVGVTSLPKYYSKDRHGFVNGIYGIGNIGTALTSFGAPIIASQFGWELTVKFFLIPLLGFALLNFFLGDKNEAKVTTSLKVQVESVYRNEKVWFLSIFYFITFGSFVAFTVYLPNFLVTQFNLTEVDAGLRTAGFIAICTFIRPLGGWLGDKFNPFKILMLVFAGLTFSGVLLSFSPSITLYTVGTLTVAACSGIGNGTIFKLVPLYFSKQGGIVNGIVSAIGGLGGFFPPLILTTVYSLTGHYAIGFMALSQFALASLIIVIWMFYSDRLSLANEIMKNTGQGVMVTNNEGEIIKVNEAFSKVTGYESDEVIGITPQILSSGIHGAEFYEQMWKELDSNNYWQGEVWNKRKNGQIYSEWLTISAVKDDTGEVTKYVGIFSDLSKGKK</sequence>
<feature type="domain" description="Major facilitator superfamily (MFS) profile" evidence="11">
    <location>
        <begin position="6"/>
        <end position="381"/>
    </location>
</feature>
<dbReference type="Pfam" id="PF13426">
    <property type="entry name" value="PAS_9"/>
    <property type="match status" value="1"/>
</dbReference>